<sequence length="244" mass="27996">MPAQQVDLNTLTLVPRPREVDEDEEYYSDEDEEFPWLKTLVYDIKTPTKVVGSLTLWVVNVDDIRDEFYGVMDEPSQECMEFAFTLFTESGDLRERFSREGTGVWGSEVDEGVLTYLESINVDEAYRGQGIATRALQKVSDLPGMDPMSSFIFTWPTGTSSREPVSTEEWEQQRERLARLFRSVGYRRVGHTGFFCLAQDPRHPSRQIPAASDAPYREKKEDSDDRDDAFSSMMGQWGVPGYPR</sequence>
<evidence type="ECO:0000313" key="4">
    <source>
        <dbReference type="Proteomes" id="UP000193467"/>
    </source>
</evidence>
<name>A0A1Y2F624_9BASI</name>
<dbReference type="AlphaFoldDB" id="A0A1Y2F624"/>
<dbReference type="STRING" id="106004.A0A1Y2F624"/>
<dbReference type="InParanoid" id="A0A1Y2F624"/>
<dbReference type="InterPro" id="IPR000182">
    <property type="entry name" value="GNAT_dom"/>
</dbReference>
<protein>
    <recommendedName>
        <fullName evidence="2">N-acetyltransferase domain-containing protein</fullName>
    </recommendedName>
</protein>
<evidence type="ECO:0000259" key="2">
    <source>
        <dbReference type="Pfam" id="PF00583"/>
    </source>
</evidence>
<dbReference type="Gene3D" id="3.40.630.30">
    <property type="match status" value="1"/>
</dbReference>
<comment type="caution">
    <text evidence="3">The sequence shown here is derived from an EMBL/GenBank/DDBJ whole genome shotgun (WGS) entry which is preliminary data.</text>
</comment>
<evidence type="ECO:0000313" key="3">
    <source>
        <dbReference type="EMBL" id="ORY79299.1"/>
    </source>
</evidence>
<accession>A0A1Y2F624</accession>
<dbReference type="InterPro" id="IPR016181">
    <property type="entry name" value="Acyl_CoA_acyltransferase"/>
</dbReference>
<proteinExistence type="predicted"/>
<feature type="region of interest" description="Disordered" evidence="1">
    <location>
        <begin position="200"/>
        <end position="244"/>
    </location>
</feature>
<organism evidence="3 4">
    <name type="scientific">Leucosporidium creatinivorum</name>
    <dbReference type="NCBI Taxonomy" id="106004"/>
    <lineage>
        <taxon>Eukaryota</taxon>
        <taxon>Fungi</taxon>
        <taxon>Dikarya</taxon>
        <taxon>Basidiomycota</taxon>
        <taxon>Pucciniomycotina</taxon>
        <taxon>Microbotryomycetes</taxon>
        <taxon>Leucosporidiales</taxon>
        <taxon>Leucosporidium</taxon>
    </lineage>
</organism>
<dbReference type="Proteomes" id="UP000193467">
    <property type="component" value="Unassembled WGS sequence"/>
</dbReference>
<dbReference type="GO" id="GO:0016747">
    <property type="term" value="F:acyltransferase activity, transferring groups other than amino-acyl groups"/>
    <property type="evidence" value="ECO:0007669"/>
    <property type="project" value="InterPro"/>
</dbReference>
<dbReference type="EMBL" id="MCGR01000027">
    <property type="protein sequence ID" value="ORY79299.1"/>
    <property type="molecule type" value="Genomic_DNA"/>
</dbReference>
<feature type="domain" description="N-acetyltransferase" evidence="2">
    <location>
        <begin position="112"/>
        <end position="140"/>
    </location>
</feature>
<evidence type="ECO:0000256" key="1">
    <source>
        <dbReference type="SAM" id="MobiDB-lite"/>
    </source>
</evidence>
<reference evidence="3 4" key="1">
    <citation type="submission" date="2016-07" db="EMBL/GenBank/DDBJ databases">
        <title>Pervasive Adenine N6-methylation of Active Genes in Fungi.</title>
        <authorList>
            <consortium name="DOE Joint Genome Institute"/>
            <person name="Mondo S.J."/>
            <person name="Dannebaum R.O."/>
            <person name="Kuo R.C."/>
            <person name="Labutti K."/>
            <person name="Haridas S."/>
            <person name="Kuo A."/>
            <person name="Salamov A."/>
            <person name="Ahrendt S.R."/>
            <person name="Lipzen A."/>
            <person name="Sullivan W."/>
            <person name="Andreopoulos W.B."/>
            <person name="Clum A."/>
            <person name="Lindquist E."/>
            <person name="Daum C."/>
            <person name="Ramamoorthy G.K."/>
            <person name="Gryganskyi A."/>
            <person name="Culley D."/>
            <person name="Magnuson J.K."/>
            <person name="James T.Y."/>
            <person name="O'Malley M.A."/>
            <person name="Stajich J.E."/>
            <person name="Spatafora J.W."/>
            <person name="Visel A."/>
            <person name="Grigoriev I.V."/>
        </authorList>
    </citation>
    <scope>NUCLEOTIDE SEQUENCE [LARGE SCALE GENOMIC DNA]</scope>
    <source>
        <strain evidence="3 4">62-1032</strain>
    </source>
</reference>
<dbReference type="OrthoDB" id="2535684at2759"/>
<dbReference type="SUPFAM" id="SSF55729">
    <property type="entry name" value="Acyl-CoA N-acyltransferases (Nat)"/>
    <property type="match status" value="2"/>
</dbReference>
<dbReference type="CDD" id="cd04301">
    <property type="entry name" value="NAT_SF"/>
    <property type="match status" value="1"/>
</dbReference>
<keyword evidence="4" id="KW-1185">Reference proteome</keyword>
<gene>
    <name evidence="3" type="ORF">BCR35DRAFT_352734</name>
</gene>
<dbReference type="Pfam" id="PF00583">
    <property type="entry name" value="Acetyltransf_1"/>
    <property type="match status" value="1"/>
</dbReference>